<dbReference type="PROSITE" id="PS51625">
    <property type="entry name" value="SAM_MT_TRMB"/>
    <property type="match status" value="1"/>
</dbReference>
<dbReference type="EC" id="2.1.1.33" evidence="2"/>
<dbReference type="STRING" id="29655.A0A0K9NKQ6"/>
<dbReference type="GO" id="GO:0008176">
    <property type="term" value="F:tRNA (guanine(46)-N7)-methyltransferase activity"/>
    <property type="evidence" value="ECO:0000318"/>
    <property type="project" value="GO_Central"/>
</dbReference>
<dbReference type="EMBL" id="LFYR01002091">
    <property type="protein sequence ID" value="KMZ57356.1"/>
    <property type="molecule type" value="Genomic_DNA"/>
</dbReference>
<evidence type="ECO:0000256" key="6">
    <source>
        <dbReference type="ARBA" id="ARBA00022694"/>
    </source>
</evidence>
<dbReference type="PANTHER" id="PTHR23417">
    <property type="entry name" value="3-DEOXY-D-MANNO-OCTULOSONIC-ACID TRANSFERASE/TRNA GUANINE-N 7 - -METHYLTRANSFERASE"/>
    <property type="match status" value="1"/>
</dbReference>
<dbReference type="Gene3D" id="3.40.50.150">
    <property type="entry name" value="Vaccinia Virus protein VP39"/>
    <property type="match status" value="1"/>
</dbReference>
<protein>
    <recommendedName>
        <fullName evidence="2">tRNA (guanine(46)-N(7))-methyltransferase</fullName>
        <ecNumber evidence="2">2.1.1.33</ecNumber>
    </recommendedName>
</protein>
<evidence type="ECO:0000256" key="3">
    <source>
        <dbReference type="ARBA" id="ARBA00022603"/>
    </source>
</evidence>
<organism evidence="7 8">
    <name type="scientific">Zostera marina</name>
    <name type="common">Eelgrass</name>
    <dbReference type="NCBI Taxonomy" id="29655"/>
    <lineage>
        <taxon>Eukaryota</taxon>
        <taxon>Viridiplantae</taxon>
        <taxon>Streptophyta</taxon>
        <taxon>Embryophyta</taxon>
        <taxon>Tracheophyta</taxon>
        <taxon>Spermatophyta</taxon>
        <taxon>Magnoliopsida</taxon>
        <taxon>Liliopsida</taxon>
        <taxon>Zosteraceae</taxon>
        <taxon>Zostera</taxon>
    </lineage>
</organism>
<dbReference type="FunFam" id="3.40.50.150:FF:000230">
    <property type="entry name" value="tRNA (Guanine-N(7)-)-methyltransferase"/>
    <property type="match status" value="1"/>
</dbReference>
<keyword evidence="6" id="KW-0819">tRNA processing</keyword>
<dbReference type="GO" id="GO:0030488">
    <property type="term" value="P:tRNA methylation"/>
    <property type="evidence" value="ECO:0000318"/>
    <property type="project" value="GO_Central"/>
</dbReference>
<comment type="catalytic activity">
    <reaction evidence="1">
        <text>guanosine(46) in tRNA + S-adenosyl-L-methionine = N(7)-methylguanosine(46) in tRNA + S-adenosyl-L-homocysteine</text>
        <dbReference type="Rhea" id="RHEA:42708"/>
        <dbReference type="Rhea" id="RHEA-COMP:10188"/>
        <dbReference type="Rhea" id="RHEA-COMP:10189"/>
        <dbReference type="ChEBI" id="CHEBI:57856"/>
        <dbReference type="ChEBI" id="CHEBI:59789"/>
        <dbReference type="ChEBI" id="CHEBI:74269"/>
        <dbReference type="ChEBI" id="CHEBI:74480"/>
        <dbReference type="EC" id="2.1.1.33"/>
    </reaction>
</comment>
<dbReference type="InterPro" id="IPR029063">
    <property type="entry name" value="SAM-dependent_MTases_sf"/>
</dbReference>
<keyword evidence="3 7" id="KW-0489">Methyltransferase</keyword>
<evidence type="ECO:0000256" key="2">
    <source>
        <dbReference type="ARBA" id="ARBA00011977"/>
    </source>
</evidence>
<evidence type="ECO:0000313" key="7">
    <source>
        <dbReference type="EMBL" id="KMZ57356.1"/>
    </source>
</evidence>
<gene>
    <name evidence="7" type="ORF">ZOSMA_87G01030</name>
</gene>
<dbReference type="AlphaFoldDB" id="A0A0K9NKQ6"/>
<name>A0A0K9NKQ6_ZOSMR</name>
<comment type="caution">
    <text evidence="7">The sequence shown here is derived from an EMBL/GenBank/DDBJ whole genome shotgun (WGS) entry which is preliminary data.</text>
</comment>
<evidence type="ECO:0000256" key="1">
    <source>
        <dbReference type="ARBA" id="ARBA00000142"/>
    </source>
</evidence>
<dbReference type="CDD" id="cd02440">
    <property type="entry name" value="AdoMet_MTases"/>
    <property type="match status" value="1"/>
</dbReference>
<proteinExistence type="predicted"/>
<evidence type="ECO:0000256" key="5">
    <source>
        <dbReference type="ARBA" id="ARBA00022691"/>
    </source>
</evidence>
<dbReference type="SUPFAM" id="SSF53335">
    <property type="entry name" value="S-adenosyl-L-methionine-dependent methyltransferases"/>
    <property type="match status" value="1"/>
</dbReference>
<reference evidence="8" key="1">
    <citation type="journal article" date="2016" name="Nature">
        <title>The genome of the seagrass Zostera marina reveals angiosperm adaptation to the sea.</title>
        <authorList>
            <person name="Olsen J.L."/>
            <person name="Rouze P."/>
            <person name="Verhelst B."/>
            <person name="Lin Y.-C."/>
            <person name="Bayer T."/>
            <person name="Collen J."/>
            <person name="Dattolo E."/>
            <person name="De Paoli E."/>
            <person name="Dittami S."/>
            <person name="Maumus F."/>
            <person name="Michel G."/>
            <person name="Kersting A."/>
            <person name="Lauritano C."/>
            <person name="Lohaus R."/>
            <person name="Toepel M."/>
            <person name="Tonon T."/>
            <person name="Vanneste K."/>
            <person name="Amirebrahimi M."/>
            <person name="Brakel J."/>
            <person name="Bostroem C."/>
            <person name="Chovatia M."/>
            <person name="Grimwood J."/>
            <person name="Jenkins J.W."/>
            <person name="Jueterbock A."/>
            <person name="Mraz A."/>
            <person name="Stam W.T."/>
            <person name="Tice H."/>
            <person name="Bornberg-Bauer E."/>
            <person name="Green P.J."/>
            <person name="Pearson G.A."/>
            <person name="Procaccini G."/>
            <person name="Duarte C.M."/>
            <person name="Schmutz J."/>
            <person name="Reusch T.B.H."/>
            <person name="Van de Peer Y."/>
        </authorList>
    </citation>
    <scope>NUCLEOTIDE SEQUENCE [LARGE SCALE GENOMIC DNA]</scope>
    <source>
        <strain evidence="8">cv. Finnish</strain>
    </source>
</reference>
<dbReference type="GO" id="GO:0036265">
    <property type="term" value="P:RNA (guanine-N7)-methylation"/>
    <property type="evidence" value="ECO:0000318"/>
    <property type="project" value="GO_Central"/>
</dbReference>
<dbReference type="InterPro" id="IPR003358">
    <property type="entry name" value="tRNA_(Gua-N-7)_MeTrfase_Trmb"/>
</dbReference>
<dbReference type="OMA" id="DPWFKRR"/>
<sequence length="275" mass="30842">MTMAMVLNCARSSGLLIHSSNNGGGSVIPKGIQLVQQEYALLGIKPTALTVGPGRIRQHTNPFSLALSVPVEIPKWDQIFQDPTLPLTVDIGFGSGRFLLWFAKKFSQSNNYLGIEIRKGLVDRAKLWAMELGLQNIYFMFANATTTFDQLVDSYPGPLIFVSILCPDPYFKKRHHKRRVLQSSLVESIVKNLSPGGKVFIQSDVYEVAIEMRNRFDALFDVFDHVCDQNDDDGCLCDGNGWVLSNPMGLRTEREIHAESEGAKIYRRLYIKKLG</sequence>
<dbReference type="Proteomes" id="UP000036987">
    <property type="component" value="Unassembled WGS sequence"/>
</dbReference>
<dbReference type="PANTHER" id="PTHR23417:SF21">
    <property type="entry name" value="TRNA (GUANINE-N(7)-)-METHYLTRANSFERASE"/>
    <property type="match status" value="1"/>
</dbReference>
<keyword evidence="8" id="KW-1185">Reference proteome</keyword>
<keyword evidence="4 7" id="KW-0808">Transferase</keyword>
<evidence type="ECO:0000313" key="8">
    <source>
        <dbReference type="Proteomes" id="UP000036987"/>
    </source>
</evidence>
<dbReference type="OrthoDB" id="47276at2759"/>
<dbReference type="GO" id="GO:0043527">
    <property type="term" value="C:tRNA methyltransferase complex"/>
    <property type="evidence" value="ECO:0000318"/>
    <property type="project" value="GO_Central"/>
</dbReference>
<keyword evidence="5" id="KW-0949">S-adenosyl-L-methionine</keyword>
<dbReference type="Pfam" id="PF02390">
    <property type="entry name" value="Methyltransf_4"/>
    <property type="match status" value="1"/>
</dbReference>
<accession>A0A0K9NKQ6</accession>
<evidence type="ECO:0000256" key="4">
    <source>
        <dbReference type="ARBA" id="ARBA00022679"/>
    </source>
</evidence>